<keyword evidence="1" id="KW-0812">Transmembrane</keyword>
<dbReference type="SMART" id="SM00255">
    <property type="entry name" value="TIR"/>
    <property type="match status" value="1"/>
</dbReference>
<feature type="domain" description="TIR" evidence="2">
    <location>
        <begin position="2"/>
        <end position="131"/>
    </location>
</feature>
<dbReference type="InterPro" id="IPR035897">
    <property type="entry name" value="Toll_tir_struct_dom_sf"/>
</dbReference>
<dbReference type="EMBL" id="BAABGJ010000080">
    <property type="protein sequence ID" value="GAA4355525.1"/>
    <property type="molecule type" value="Genomic_DNA"/>
</dbReference>
<dbReference type="Proteomes" id="UP001500975">
    <property type="component" value="Unassembled WGS sequence"/>
</dbReference>
<keyword evidence="4" id="KW-1185">Reference proteome</keyword>
<dbReference type="SUPFAM" id="SSF52200">
    <property type="entry name" value="Toll/Interleukin receptor TIR domain"/>
    <property type="match status" value="1"/>
</dbReference>
<dbReference type="InterPro" id="IPR000157">
    <property type="entry name" value="TIR_dom"/>
</dbReference>
<feature type="transmembrane region" description="Helical" evidence="1">
    <location>
        <begin position="160"/>
        <end position="182"/>
    </location>
</feature>
<dbReference type="RefSeq" id="WP_345541097.1">
    <property type="nucleotide sequence ID" value="NZ_BAABGJ010000080.1"/>
</dbReference>
<evidence type="ECO:0000256" key="1">
    <source>
        <dbReference type="SAM" id="Phobius"/>
    </source>
</evidence>
<evidence type="ECO:0000259" key="2">
    <source>
        <dbReference type="PROSITE" id="PS50104"/>
    </source>
</evidence>
<proteinExistence type="predicted"/>
<dbReference type="Pfam" id="PF13676">
    <property type="entry name" value="TIR_2"/>
    <property type="match status" value="1"/>
</dbReference>
<accession>A0ABP8IC41</accession>
<protein>
    <recommendedName>
        <fullName evidence="2">TIR domain-containing protein</fullName>
    </recommendedName>
</protein>
<dbReference type="PROSITE" id="PS50104">
    <property type="entry name" value="TIR"/>
    <property type="match status" value="1"/>
</dbReference>
<gene>
    <name evidence="3" type="ORF">GCM10023165_47740</name>
</gene>
<feature type="transmembrane region" description="Helical" evidence="1">
    <location>
        <begin position="232"/>
        <end position="252"/>
    </location>
</feature>
<keyword evidence="1" id="KW-0472">Membrane</keyword>
<evidence type="ECO:0000313" key="4">
    <source>
        <dbReference type="Proteomes" id="UP001500975"/>
    </source>
</evidence>
<comment type="caution">
    <text evidence="3">The sequence shown here is derived from an EMBL/GenBank/DDBJ whole genome shotgun (WGS) entry which is preliminary data.</text>
</comment>
<organism evidence="3 4">
    <name type="scientific">Variovorax defluvii</name>
    <dbReference type="NCBI Taxonomy" id="913761"/>
    <lineage>
        <taxon>Bacteria</taxon>
        <taxon>Pseudomonadati</taxon>
        <taxon>Pseudomonadota</taxon>
        <taxon>Betaproteobacteria</taxon>
        <taxon>Burkholderiales</taxon>
        <taxon>Comamonadaceae</taxon>
        <taxon>Variovorax</taxon>
    </lineage>
</organism>
<dbReference type="Gene3D" id="3.40.50.10140">
    <property type="entry name" value="Toll/interleukin-1 receptor homology (TIR) domain"/>
    <property type="match status" value="1"/>
</dbReference>
<sequence>MKDFDVFISYSRRDATSVALLKAVLVRVGLRVWMDDAIHAGDEWRSAITGALGRSRLVVLMHSRNAEQSAEVAKEIAVASSMKLPIVPVRLEEVVPSGALLYEMARLSWVDCFPASEARMETIALALVDLLEADADPAASRRFADALGAHRFHAGLLRRLAGSSFAVGIGVLLTSALLMVLYDHATGFLVQQTDAGMATLPSMALLFAAVTLGSPLLLFGALARLGQSGAPLLALLAALNLLLILLLARSLLQRAWLRWSIWRVGRRAQSAS</sequence>
<keyword evidence="1" id="KW-1133">Transmembrane helix</keyword>
<reference evidence="4" key="1">
    <citation type="journal article" date="2019" name="Int. J. Syst. Evol. Microbiol.">
        <title>The Global Catalogue of Microorganisms (GCM) 10K type strain sequencing project: providing services to taxonomists for standard genome sequencing and annotation.</title>
        <authorList>
            <consortium name="The Broad Institute Genomics Platform"/>
            <consortium name="The Broad Institute Genome Sequencing Center for Infectious Disease"/>
            <person name="Wu L."/>
            <person name="Ma J."/>
        </authorList>
    </citation>
    <scope>NUCLEOTIDE SEQUENCE [LARGE SCALE GENOMIC DNA]</scope>
    <source>
        <strain evidence="4">JCM 17804</strain>
    </source>
</reference>
<name>A0ABP8IC41_9BURK</name>
<evidence type="ECO:0000313" key="3">
    <source>
        <dbReference type="EMBL" id="GAA4355525.1"/>
    </source>
</evidence>
<feature type="transmembrane region" description="Helical" evidence="1">
    <location>
        <begin position="202"/>
        <end position="225"/>
    </location>
</feature>